<dbReference type="Proteomes" id="UP000008841">
    <property type="component" value="Chromosome"/>
</dbReference>
<sequence length="59" mass="6833">MERSDLNIPDQKHANGAVSSFFSANRLLQLREQCTILTYFPIIRMHTSGTRKKKELLKV</sequence>
<dbReference type="AlphaFoldDB" id="B3EGJ3"/>
<dbReference type="HOGENOM" id="CLU_2951866_0_0_10"/>
<accession>B3EGJ3</accession>
<dbReference type="EMBL" id="CP001097">
    <property type="protein sequence ID" value="ACD89630.1"/>
    <property type="molecule type" value="Genomic_DNA"/>
</dbReference>
<proteinExistence type="predicted"/>
<organism evidence="1 2">
    <name type="scientific">Chlorobium limicola (strain DSM 245 / NBRC 103803 / 6330)</name>
    <dbReference type="NCBI Taxonomy" id="290315"/>
    <lineage>
        <taxon>Bacteria</taxon>
        <taxon>Pseudomonadati</taxon>
        <taxon>Chlorobiota</taxon>
        <taxon>Chlorobiia</taxon>
        <taxon>Chlorobiales</taxon>
        <taxon>Chlorobiaceae</taxon>
        <taxon>Chlorobium/Pelodictyon group</taxon>
        <taxon>Chlorobium</taxon>
    </lineage>
</organism>
<gene>
    <name evidence="1" type="ordered locus">Clim_0538</name>
</gene>
<evidence type="ECO:0000313" key="1">
    <source>
        <dbReference type="EMBL" id="ACD89630.1"/>
    </source>
</evidence>
<name>B3EGJ3_CHLL2</name>
<reference evidence="1 2" key="1">
    <citation type="submission" date="2008-05" db="EMBL/GenBank/DDBJ databases">
        <title>Complete sequence of Chlorobium limicola DSM 245.</title>
        <authorList>
            <consortium name="US DOE Joint Genome Institute"/>
            <person name="Lucas S."/>
            <person name="Copeland A."/>
            <person name="Lapidus A."/>
            <person name="Glavina del Rio T."/>
            <person name="Dalin E."/>
            <person name="Tice H."/>
            <person name="Bruce D."/>
            <person name="Goodwin L."/>
            <person name="Pitluck S."/>
            <person name="Schmutz J."/>
            <person name="Larimer F."/>
            <person name="Land M."/>
            <person name="Hauser L."/>
            <person name="Kyrpides N."/>
            <person name="Ovchinnikova G."/>
            <person name="Zhao F."/>
            <person name="Li T."/>
            <person name="Liu Z."/>
            <person name="Overmann J."/>
            <person name="Bryant D.A."/>
            <person name="Richardson P."/>
        </authorList>
    </citation>
    <scope>NUCLEOTIDE SEQUENCE [LARGE SCALE GENOMIC DNA]</scope>
    <source>
        <strain evidence="2">DSM 245 / NBRC 103803 / 6330</strain>
    </source>
</reference>
<protein>
    <submittedName>
        <fullName evidence="1">Uncharacterized protein</fullName>
    </submittedName>
</protein>
<dbReference type="KEGG" id="cli:Clim_0538"/>
<evidence type="ECO:0000313" key="2">
    <source>
        <dbReference type="Proteomes" id="UP000008841"/>
    </source>
</evidence>